<dbReference type="EMBL" id="LAZR01017181">
    <property type="protein sequence ID" value="KKM01489.1"/>
    <property type="molecule type" value="Genomic_DNA"/>
</dbReference>
<sequence>MTEYSYTGHLLVNTAVDAASIAQGGAPTYRALASSLKEEVKA</sequence>
<name>A0A0F9GRP1_9ZZZZ</name>
<protein>
    <submittedName>
        <fullName evidence="2">Uncharacterized protein</fullName>
    </submittedName>
</protein>
<comment type="caution">
    <text evidence="2">The sequence shown here is derived from an EMBL/GenBank/DDBJ whole genome shotgun (WGS) entry which is preliminary data.</text>
</comment>
<reference evidence="2" key="1">
    <citation type="journal article" date="2015" name="Nature">
        <title>Complex archaea that bridge the gap between prokaryotes and eukaryotes.</title>
        <authorList>
            <person name="Spang A."/>
            <person name="Saw J.H."/>
            <person name="Jorgensen S.L."/>
            <person name="Zaremba-Niedzwiedzka K."/>
            <person name="Martijn J."/>
            <person name="Lind A.E."/>
            <person name="van Eijk R."/>
            <person name="Schleper C."/>
            <person name="Guy L."/>
            <person name="Ettema T.J."/>
        </authorList>
    </citation>
    <scope>NUCLEOTIDE SEQUENCE</scope>
</reference>
<dbReference type="EMBL" id="LAZR01005337">
    <property type="protein sequence ID" value="KKN00764.1"/>
    <property type="molecule type" value="Genomic_DNA"/>
</dbReference>
<evidence type="ECO:0000313" key="1">
    <source>
        <dbReference type="EMBL" id="KKM01201.1"/>
    </source>
</evidence>
<organism evidence="2">
    <name type="scientific">marine sediment metagenome</name>
    <dbReference type="NCBI Taxonomy" id="412755"/>
    <lineage>
        <taxon>unclassified sequences</taxon>
        <taxon>metagenomes</taxon>
        <taxon>ecological metagenomes</taxon>
    </lineage>
</organism>
<gene>
    <name evidence="3" type="ORF">LCGC14_1134510</name>
    <name evidence="2" type="ORF">LCGC14_1793940</name>
    <name evidence="1" type="ORF">LCGC14_1796830</name>
</gene>
<dbReference type="EMBL" id="LAZR01017251">
    <property type="protein sequence ID" value="KKM01201.1"/>
    <property type="molecule type" value="Genomic_DNA"/>
</dbReference>
<dbReference type="AlphaFoldDB" id="A0A0F9GRP1"/>
<evidence type="ECO:0000313" key="3">
    <source>
        <dbReference type="EMBL" id="KKN00764.1"/>
    </source>
</evidence>
<proteinExistence type="predicted"/>
<evidence type="ECO:0000313" key="2">
    <source>
        <dbReference type="EMBL" id="KKM01489.1"/>
    </source>
</evidence>
<accession>A0A0F9GRP1</accession>